<sequence length="187" mass="21515">YSYQSIPPPFPRYGSHVSWTVQEIFSYKNETKNTPLEFLVNPPDLIHQYFPDPVDEFEITRIQRLFNVITPAFDKCAPWEVNQTSKCDPTDTKKDHAQYGNPCDATTKRFDDTKCVFSRCDTGYYLNPQTGNCTVIPKDYKSGFSKLTIIIFIVICAVALLLVIGLIILIVCLCKRQKRRSSYQQLP</sequence>
<evidence type="ECO:0000313" key="3">
    <source>
        <dbReference type="Proteomes" id="UP000324800"/>
    </source>
</evidence>
<keyword evidence="1" id="KW-0812">Transmembrane</keyword>
<comment type="caution">
    <text evidence="2">The sequence shown here is derived from an EMBL/GenBank/DDBJ whole genome shotgun (WGS) entry which is preliminary data.</text>
</comment>
<dbReference type="AlphaFoldDB" id="A0A5J4VRR5"/>
<dbReference type="PANTHER" id="PTHR37049">
    <property type="entry name" value="PEPTIDASE S41 FAMILY PROTEIN"/>
    <property type="match status" value="1"/>
</dbReference>
<evidence type="ECO:0000256" key="1">
    <source>
        <dbReference type="SAM" id="Phobius"/>
    </source>
</evidence>
<dbReference type="Proteomes" id="UP000324800">
    <property type="component" value="Unassembled WGS sequence"/>
</dbReference>
<accession>A0A5J4VRR5</accession>
<evidence type="ECO:0000313" key="2">
    <source>
        <dbReference type="EMBL" id="KAA6385294.1"/>
    </source>
</evidence>
<proteinExistence type="predicted"/>
<gene>
    <name evidence="2" type="ORF">EZS28_019177</name>
</gene>
<feature type="transmembrane region" description="Helical" evidence="1">
    <location>
        <begin position="147"/>
        <end position="174"/>
    </location>
</feature>
<organism evidence="2 3">
    <name type="scientific">Streblomastix strix</name>
    <dbReference type="NCBI Taxonomy" id="222440"/>
    <lineage>
        <taxon>Eukaryota</taxon>
        <taxon>Metamonada</taxon>
        <taxon>Preaxostyla</taxon>
        <taxon>Oxymonadida</taxon>
        <taxon>Streblomastigidae</taxon>
        <taxon>Streblomastix</taxon>
    </lineage>
</organism>
<protein>
    <submittedName>
        <fullName evidence="2">Uncharacterized protein</fullName>
    </submittedName>
</protein>
<keyword evidence="1" id="KW-0472">Membrane</keyword>
<feature type="non-terminal residue" evidence="2">
    <location>
        <position position="1"/>
    </location>
</feature>
<dbReference type="PANTHER" id="PTHR37049:SF4">
    <property type="entry name" value="RHODANESE DOMAIN-CONTAINING PROTEIN"/>
    <property type="match status" value="1"/>
</dbReference>
<dbReference type="InterPro" id="IPR052766">
    <property type="entry name" value="S41A_metabolite_peptidase"/>
</dbReference>
<dbReference type="EMBL" id="SNRW01005330">
    <property type="protein sequence ID" value="KAA6385294.1"/>
    <property type="molecule type" value="Genomic_DNA"/>
</dbReference>
<reference evidence="2 3" key="1">
    <citation type="submission" date="2019-03" db="EMBL/GenBank/DDBJ databases">
        <title>Single cell metagenomics reveals metabolic interactions within the superorganism composed of flagellate Streblomastix strix and complex community of Bacteroidetes bacteria on its surface.</title>
        <authorList>
            <person name="Treitli S.C."/>
            <person name="Kolisko M."/>
            <person name="Husnik F."/>
            <person name="Keeling P."/>
            <person name="Hampl V."/>
        </authorList>
    </citation>
    <scope>NUCLEOTIDE SEQUENCE [LARGE SCALE GENOMIC DNA]</scope>
    <source>
        <strain evidence="2">ST1C</strain>
    </source>
</reference>
<name>A0A5J4VRR5_9EUKA</name>
<keyword evidence="1" id="KW-1133">Transmembrane helix</keyword>